<evidence type="ECO:0000313" key="2">
    <source>
        <dbReference type="Proteomes" id="UP000245783"/>
    </source>
</evidence>
<accession>A0A316VNT8</accession>
<name>A0A316VNT8_9BASI</name>
<gene>
    <name evidence="1" type="ORF">IE81DRAFT_79281</name>
</gene>
<organism evidence="1 2">
    <name type="scientific">Ceraceosorus guamensis</name>
    <dbReference type="NCBI Taxonomy" id="1522189"/>
    <lineage>
        <taxon>Eukaryota</taxon>
        <taxon>Fungi</taxon>
        <taxon>Dikarya</taxon>
        <taxon>Basidiomycota</taxon>
        <taxon>Ustilaginomycotina</taxon>
        <taxon>Exobasidiomycetes</taxon>
        <taxon>Ceraceosorales</taxon>
        <taxon>Ceraceosoraceae</taxon>
        <taxon>Ceraceosorus</taxon>
    </lineage>
</organism>
<sequence>MVYASFKMATVGAGASASASASACNAALASCALGTSSPPSGAGAGAAAELADRPAIMVVPPPHAPVLCVIKSRCVSKFVDQSTLWTHTHDDGCAIEIEQQTGHEGGVGDVTCNFSNAMQPIVHRSRTRARTIVNRIGILDAGQSLCNSSLSPETSARVPM</sequence>
<dbReference type="InParanoid" id="A0A316VNT8"/>
<keyword evidence="2" id="KW-1185">Reference proteome</keyword>
<reference evidence="1 2" key="1">
    <citation type="journal article" date="2018" name="Mol. Biol. Evol.">
        <title>Broad Genomic Sampling Reveals a Smut Pathogenic Ancestry of the Fungal Clade Ustilaginomycotina.</title>
        <authorList>
            <person name="Kijpornyongpan T."/>
            <person name="Mondo S.J."/>
            <person name="Barry K."/>
            <person name="Sandor L."/>
            <person name="Lee J."/>
            <person name="Lipzen A."/>
            <person name="Pangilinan J."/>
            <person name="LaButti K."/>
            <person name="Hainaut M."/>
            <person name="Henrissat B."/>
            <person name="Grigoriev I.V."/>
            <person name="Spatafora J.W."/>
            <person name="Aime M.C."/>
        </authorList>
    </citation>
    <scope>NUCLEOTIDE SEQUENCE [LARGE SCALE GENOMIC DNA]</scope>
    <source>
        <strain evidence="1 2">MCA 4658</strain>
    </source>
</reference>
<dbReference type="Proteomes" id="UP000245783">
    <property type="component" value="Unassembled WGS sequence"/>
</dbReference>
<dbReference type="RefSeq" id="XP_025365888.1">
    <property type="nucleotide sequence ID" value="XM_025517645.1"/>
</dbReference>
<protein>
    <submittedName>
        <fullName evidence="1">Uncharacterized protein</fullName>
    </submittedName>
</protein>
<dbReference type="AlphaFoldDB" id="A0A316VNT8"/>
<evidence type="ECO:0000313" key="1">
    <source>
        <dbReference type="EMBL" id="PWN38728.1"/>
    </source>
</evidence>
<proteinExistence type="predicted"/>
<dbReference type="EMBL" id="KZ819549">
    <property type="protein sequence ID" value="PWN38728.1"/>
    <property type="molecule type" value="Genomic_DNA"/>
</dbReference>
<dbReference type="GeneID" id="37039515"/>
<dbReference type="PROSITE" id="PS51257">
    <property type="entry name" value="PROKAR_LIPOPROTEIN"/>
    <property type="match status" value="1"/>
</dbReference>